<dbReference type="GeneID" id="7845459"/>
<proteinExistence type="predicted"/>
<dbReference type="KEGG" id="tet:TTHERM_00763000"/>
<dbReference type="EMBL" id="GG662407">
    <property type="protein sequence ID" value="EAS05113.3"/>
    <property type="molecule type" value="Genomic_DNA"/>
</dbReference>
<protein>
    <submittedName>
        <fullName evidence="2">Transmembrane protein, putative</fullName>
    </submittedName>
</protein>
<keyword evidence="3" id="KW-1185">Reference proteome</keyword>
<dbReference type="Proteomes" id="UP000009168">
    <property type="component" value="Unassembled WGS sequence"/>
</dbReference>
<reference evidence="3" key="1">
    <citation type="journal article" date="2006" name="PLoS Biol.">
        <title>Macronuclear genome sequence of the ciliate Tetrahymena thermophila, a model eukaryote.</title>
        <authorList>
            <person name="Eisen J.A."/>
            <person name="Coyne R.S."/>
            <person name="Wu M."/>
            <person name="Wu D."/>
            <person name="Thiagarajan M."/>
            <person name="Wortman J.R."/>
            <person name="Badger J.H."/>
            <person name="Ren Q."/>
            <person name="Amedeo P."/>
            <person name="Jones K.M."/>
            <person name="Tallon L.J."/>
            <person name="Delcher A.L."/>
            <person name="Salzberg S.L."/>
            <person name="Silva J.C."/>
            <person name="Haas B.J."/>
            <person name="Majoros W.H."/>
            <person name="Farzad M."/>
            <person name="Carlton J.M."/>
            <person name="Smith R.K. Jr."/>
            <person name="Garg J."/>
            <person name="Pearlman R.E."/>
            <person name="Karrer K.M."/>
            <person name="Sun L."/>
            <person name="Manning G."/>
            <person name="Elde N.C."/>
            <person name="Turkewitz A.P."/>
            <person name="Asai D.J."/>
            <person name="Wilkes D.E."/>
            <person name="Wang Y."/>
            <person name="Cai H."/>
            <person name="Collins K."/>
            <person name="Stewart B.A."/>
            <person name="Lee S.R."/>
            <person name="Wilamowska K."/>
            <person name="Weinberg Z."/>
            <person name="Ruzzo W.L."/>
            <person name="Wloga D."/>
            <person name="Gaertig J."/>
            <person name="Frankel J."/>
            <person name="Tsao C.-C."/>
            <person name="Gorovsky M.A."/>
            <person name="Keeling P.J."/>
            <person name="Waller R.F."/>
            <person name="Patron N.J."/>
            <person name="Cherry J.M."/>
            <person name="Stover N.A."/>
            <person name="Krieger C.J."/>
            <person name="del Toro C."/>
            <person name="Ryder H.F."/>
            <person name="Williamson S.C."/>
            <person name="Barbeau R.A."/>
            <person name="Hamilton E.P."/>
            <person name="Orias E."/>
        </authorList>
    </citation>
    <scope>NUCLEOTIDE SEQUENCE [LARGE SCALE GENOMIC DNA]</scope>
    <source>
        <strain evidence="3">SB210</strain>
    </source>
</reference>
<gene>
    <name evidence="2" type="ORF">TTHERM_00763000</name>
</gene>
<dbReference type="RefSeq" id="XP_001025358.3">
    <property type="nucleotide sequence ID" value="XM_001025358.3"/>
</dbReference>
<feature type="transmembrane region" description="Helical" evidence="1">
    <location>
        <begin position="176"/>
        <end position="195"/>
    </location>
</feature>
<dbReference type="PANTHER" id="PTHR11319:SF35">
    <property type="entry name" value="OUTER MEMBRANE PROTEIN PMPC-RELATED"/>
    <property type="match status" value="1"/>
</dbReference>
<dbReference type="InParanoid" id="I7MAQ7"/>
<dbReference type="OrthoDB" id="19903at2759"/>
<evidence type="ECO:0000256" key="1">
    <source>
        <dbReference type="SAM" id="Phobius"/>
    </source>
</evidence>
<organism evidence="2 3">
    <name type="scientific">Tetrahymena thermophila (strain SB210)</name>
    <dbReference type="NCBI Taxonomy" id="312017"/>
    <lineage>
        <taxon>Eukaryota</taxon>
        <taxon>Sar</taxon>
        <taxon>Alveolata</taxon>
        <taxon>Ciliophora</taxon>
        <taxon>Intramacronucleata</taxon>
        <taxon>Oligohymenophorea</taxon>
        <taxon>Hymenostomatida</taxon>
        <taxon>Tetrahymenina</taxon>
        <taxon>Tetrahymenidae</taxon>
        <taxon>Tetrahymena</taxon>
    </lineage>
</organism>
<evidence type="ECO:0000313" key="3">
    <source>
        <dbReference type="Proteomes" id="UP000009168"/>
    </source>
</evidence>
<sequence>MRCFQITQLIISSSPQVVKYIQIQSNLNKYNQNNINTLVEIEFRPCQIGEVILQQSSSIQICQFCSDGTYSLMDPSQEICKKCPDSAKKCIGNQIDLYNGYWRNNNQTDEIVQCDSIIGSCIAENYQNGNKICKQGYLGPLCEECDMDYAQDSNNQSVRYVTSIYSKQCNQCSISYLQYIFLLLQICAVLAYLIYNSLKFIDNSLVIQTQQYLRNMKILPISKPPSSSYLHFFPLKQIQYLKFQDLQARQLLSAQCVQFL</sequence>
<keyword evidence="1" id="KW-1133">Transmembrane helix</keyword>
<accession>I7MAQ7</accession>
<dbReference type="PANTHER" id="PTHR11319">
    <property type="entry name" value="G PROTEIN-COUPLED RECEPTOR-RELATED"/>
    <property type="match status" value="1"/>
</dbReference>
<keyword evidence="1 2" id="KW-0812">Transmembrane</keyword>
<evidence type="ECO:0000313" key="2">
    <source>
        <dbReference type="EMBL" id="EAS05113.3"/>
    </source>
</evidence>
<keyword evidence="1" id="KW-0472">Membrane</keyword>
<dbReference type="AlphaFoldDB" id="I7MAQ7"/>
<name>I7MAQ7_TETTS</name>